<proteinExistence type="inferred from homology"/>
<evidence type="ECO:0000313" key="7">
    <source>
        <dbReference type="Proteomes" id="UP001304298"/>
    </source>
</evidence>
<evidence type="ECO:0000256" key="4">
    <source>
        <dbReference type="ARBA" id="ARBA00023163"/>
    </source>
</evidence>
<evidence type="ECO:0000256" key="2">
    <source>
        <dbReference type="ARBA" id="ARBA00023015"/>
    </source>
</evidence>
<dbReference type="Proteomes" id="UP001304298">
    <property type="component" value="Unassembled WGS sequence"/>
</dbReference>
<dbReference type="PANTHER" id="PTHR30346:SF0">
    <property type="entry name" value="HCA OPERON TRANSCRIPTIONAL ACTIVATOR HCAR"/>
    <property type="match status" value="1"/>
</dbReference>
<dbReference type="Gene3D" id="3.40.190.10">
    <property type="entry name" value="Periplasmic binding protein-like II"/>
    <property type="match status" value="2"/>
</dbReference>
<reference evidence="6 7" key="1">
    <citation type="submission" date="2023-12" db="EMBL/GenBank/DDBJ databases">
        <title>Amycolatopsis sp. V23-08.</title>
        <authorList>
            <person name="Somphong A."/>
        </authorList>
    </citation>
    <scope>NUCLEOTIDE SEQUENCE [LARGE SCALE GENOMIC DNA]</scope>
    <source>
        <strain evidence="6 7">V23-08</strain>
    </source>
</reference>
<evidence type="ECO:0000256" key="3">
    <source>
        <dbReference type="ARBA" id="ARBA00023125"/>
    </source>
</evidence>
<dbReference type="SUPFAM" id="SSF53850">
    <property type="entry name" value="Periplasmic binding protein-like II"/>
    <property type="match status" value="1"/>
</dbReference>
<evidence type="ECO:0000313" key="6">
    <source>
        <dbReference type="EMBL" id="MEA5363840.1"/>
    </source>
</evidence>
<dbReference type="Gene3D" id="1.10.10.10">
    <property type="entry name" value="Winged helix-like DNA-binding domain superfamily/Winged helix DNA-binding domain"/>
    <property type="match status" value="1"/>
</dbReference>
<name>A0ABU5RC62_9PSEU</name>
<dbReference type="InterPro" id="IPR036388">
    <property type="entry name" value="WH-like_DNA-bd_sf"/>
</dbReference>
<sequence>MDRLETRELAYFVAVAEELHFGRAAERLGIAAPPLSRAIARLERRLDVRLFDRTSRRVSLTDAGRVFLADSRSALAAVDRAARRVGRSSRLTVAVRSGTAAGVLAELVDAHPVELLFTTDQVGAVRGGAADVALLCASNDLAGFVTTDVAEELPVALVPVSHPLAGRTTVSIADLRREDAFRPECPQLPLDEIVDRVAVGELLAVVGHGAVSRAGDTVVGVPVADCPPTRVVLARLAGTPTAEVKTFERTAKDLAARRLAMAATA</sequence>
<dbReference type="PROSITE" id="PS50931">
    <property type="entry name" value="HTH_LYSR"/>
    <property type="match status" value="1"/>
</dbReference>
<dbReference type="InterPro" id="IPR036390">
    <property type="entry name" value="WH_DNA-bd_sf"/>
</dbReference>
<dbReference type="EMBL" id="JAYFSI010000007">
    <property type="protein sequence ID" value="MEA5363840.1"/>
    <property type="molecule type" value="Genomic_DNA"/>
</dbReference>
<protein>
    <submittedName>
        <fullName evidence="6">LysR family transcriptional regulator</fullName>
    </submittedName>
</protein>
<evidence type="ECO:0000256" key="1">
    <source>
        <dbReference type="ARBA" id="ARBA00009437"/>
    </source>
</evidence>
<keyword evidence="4" id="KW-0804">Transcription</keyword>
<organism evidence="6 7">
    <name type="scientific">Amycolatopsis heterodermiae</name>
    <dbReference type="NCBI Taxonomy" id="3110235"/>
    <lineage>
        <taxon>Bacteria</taxon>
        <taxon>Bacillati</taxon>
        <taxon>Actinomycetota</taxon>
        <taxon>Actinomycetes</taxon>
        <taxon>Pseudonocardiales</taxon>
        <taxon>Pseudonocardiaceae</taxon>
        <taxon>Amycolatopsis</taxon>
    </lineage>
</organism>
<dbReference type="PANTHER" id="PTHR30346">
    <property type="entry name" value="TRANSCRIPTIONAL DUAL REGULATOR HCAR-RELATED"/>
    <property type="match status" value="1"/>
</dbReference>
<keyword evidence="7" id="KW-1185">Reference proteome</keyword>
<dbReference type="RefSeq" id="WP_323331573.1">
    <property type="nucleotide sequence ID" value="NZ_JAYFSI010000007.1"/>
</dbReference>
<feature type="domain" description="HTH lysR-type" evidence="5">
    <location>
        <begin position="4"/>
        <end position="61"/>
    </location>
</feature>
<evidence type="ECO:0000259" key="5">
    <source>
        <dbReference type="PROSITE" id="PS50931"/>
    </source>
</evidence>
<accession>A0ABU5RC62</accession>
<dbReference type="PRINTS" id="PR00039">
    <property type="entry name" value="HTHLYSR"/>
</dbReference>
<gene>
    <name evidence="6" type="ORF">VA596_30200</name>
</gene>
<dbReference type="InterPro" id="IPR005119">
    <property type="entry name" value="LysR_subst-bd"/>
</dbReference>
<keyword evidence="2" id="KW-0805">Transcription regulation</keyword>
<comment type="similarity">
    <text evidence="1">Belongs to the LysR transcriptional regulatory family.</text>
</comment>
<dbReference type="InterPro" id="IPR000847">
    <property type="entry name" value="LysR_HTH_N"/>
</dbReference>
<dbReference type="Pfam" id="PF00126">
    <property type="entry name" value="HTH_1"/>
    <property type="match status" value="1"/>
</dbReference>
<comment type="caution">
    <text evidence="6">The sequence shown here is derived from an EMBL/GenBank/DDBJ whole genome shotgun (WGS) entry which is preliminary data.</text>
</comment>
<dbReference type="SUPFAM" id="SSF46785">
    <property type="entry name" value="Winged helix' DNA-binding domain"/>
    <property type="match status" value="1"/>
</dbReference>
<keyword evidence="3" id="KW-0238">DNA-binding</keyword>
<dbReference type="Pfam" id="PF03466">
    <property type="entry name" value="LysR_substrate"/>
    <property type="match status" value="1"/>
</dbReference>